<name>A0A439CVI2_9PEZI</name>
<reference evidence="3 4" key="1">
    <citation type="submission" date="2018-12" db="EMBL/GenBank/DDBJ databases">
        <title>Draft genome sequence of Xylaria grammica IHI A82.</title>
        <authorList>
            <person name="Buettner E."/>
            <person name="Kellner H."/>
        </authorList>
    </citation>
    <scope>NUCLEOTIDE SEQUENCE [LARGE SCALE GENOMIC DNA]</scope>
    <source>
        <strain evidence="3 4">IHI A82</strain>
    </source>
</reference>
<dbReference type="InterPro" id="IPR011333">
    <property type="entry name" value="SKP1/BTB/POZ_sf"/>
</dbReference>
<dbReference type="PROSITE" id="PS50097">
    <property type="entry name" value="BTB"/>
    <property type="match status" value="1"/>
</dbReference>
<dbReference type="STRING" id="363999.A0A439CVI2"/>
<evidence type="ECO:0000259" key="2">
    <source>
        <dbReference type="PROSITE" id="PS50097"/>
    </source>
</evidence>
<dbReference type="PANTHER" id="PTHR43558:SF6">
    <property type="entry name" value="REDUCTASE, PUTATIVE (AFU_ORTHOLOGUE AFUA_3G10540)-RELATED"/>
    <property type="match status" value="1"/>
</dbReference>
<dbReference type="CDD" id="cd18186">
    <property type="entry name" value="BTB_POZ_ZBTB_KLHL-like"/>
    <property type="match status" value="1"/>
</dbReference>
<dbReference type="EMBL" id="RYZI01000360">
    <property type="protein sequence ID" value="RWA06180.1"/>
    <property type="molecule type" value="Genomic_DNA"/>
</dbReference>
<evidence type="ECO:0000313" key="3">
    <source>
        <dbReference type="EMBL" id="RWA06180.1"/>
    </source>
</evidence>
<feature type="compositionally biased region" description="Polar residues" evidence="1">
    <location>
        <begin position="462"/>
        <end position="472"/>
    </location>
</feature>
<dbReference type="InterPro" id="IPR000210">
    <property type="entry name" value="BTB/POZ_dom"/>
</dbReference>
<dbReference type="AlphaFoldDB" id="A0A439CVI2"/>
<feature type="domain" description="BTB" evidence="2">
    <location>
        <begin position="541"/>
        <end position="607"/>
    </location>
</feature>
<accession>A0A439CVI2</accession>
<dbReference type="SUPFAM" id="SSF54695">
    <property type="entry name" value="POZ domain"/>
    <property type="match status" value="1"/>
</dbReference>
<dbReference type="Pfam" id="PF00651">
    <property type="entry name" value="BTB"/>
    <property type="match status" value="1"/>
</dbReference>
<evidence type="ECO:0000256" key="1">
    <source>
        <dbReference type="SAM" id="MobiDB-lite"/>
    </source>
</evidence>
<protein>
    <recommendedName>
        <fullName evidence="2">BTB domain-containing protein</fullName>
    </recommendedName>
</protein>
<dbReference type="InterPro" id="IPR053354">
    <property type="entry name" value="MGDG_epimerase"/>
</dbReference>
<comment type="caution">
    <text evidence="3">The sequence shown here is derived from an EMBL/GenBank/DDBJ whole genome shotgun (WGS) entry which is preliminary data.</text>
</comment>
<evidence type="ECO:0000313" key="4">
    <source>
        <dbReference type="Proteomes" id="UP000286045"/>
    </source>
</evidence>
<gene>
    <name evidence="3" type="ORF">EKO27_g8923</name>
</gene>
<dbReference type="Gene3D" id="3.30.710.10">
    <property type="entry name" value="Potassium Channel Kv1.1, Chain A"/>
    <property type="match status" value="1"/>
</dbReference>
<dbReference type="PANTHER" id="PTHR43558">
    <property type="entry name" value="REDUCTASE, PUTATIVE (AFU_ORTHOLOGUE AFUA_3G10540)-RELATED"/>
    <property type="match status" value="1"/>
</dbReference>
<organism evidence="3 4">
    <name type="scientific">Xylaria grammica</name>
    <dbReference type="NCBI Taxonomy" id="363999"/>
    <lineage>
        <taxon>Eukaryota</taxon>
        <taxon>Fungi</taxon>
        <taxon>Dikarya</taxon>
        <taxon>Ascomycota</taxon>
        <taxon>Pezizomycotina</taxon>
        <taxon>Sordariomycetes</taxon>
        <taxon>Xylariomycetidae</taxon>
        <taxon>Xylariales</taxon>
        <taxon>Xylariaceae</taxon>
        <taxon>Xylaria</taxon>
    </lineage>
</organism>
<sequence>MADNPPPLPRPPSQFLSHLSNHQRTETRALLQPYLSYETWLRRAFSRGDAGIDSFVNLVPIYNGCEEAFRIRTLDRETADKGKYIMPLPDDTREEESALAITESKEKYLRNFNGFSRGIFVDIDWSNIVVAGSSALLPLLSCRKGVDYPCIDSSPESYFETIAGKSDIDIFLYGLDNEDAAITLIFQLESMVRRNQNLSPGEGLSLRSTKAITFISPKWPYRHVQIILRLYNSISEILTGFDVDCACVAFDGTQVYSNPRGIAAIATRTNLIDLSRRGPSYENRLCKYRSHNFDIFWDSLERSRINTMLLNPFIYRPHESRGLARLLIYEQMLQENMDCSGKEAAYLGGRSPKSIGETGESSLPVPSEYALYEIPYGEDFTAERFHETFISHPDDPCLFGTIQKVIEGRESNFSGNESLIGKVGFIRHIPGQQMLENFQPLVQDDWTDMAYLRKEGVQREGQTATLWQSNGSDPDVSNAKTARRRQGNGNGLATATDIQTGALSLCANDRYVFNFIGFIPNTMAEREASSLGRVGNIKRFSDLTLSCGDESFKAHRATVCLHSPVMAAAFTGQFIEAQTNRIDICFDLPSVKRLIDFMYMGDYQLSSYTASDVLSTSYATEQDSTTEELGRQVVLVDNGADSAVNTFDYGRTGSVCEQLINHSRVNAVADYYDIPALGTLSIEKTRRILKSNWSTHDFCDFLRQSSGSTGDGGFLRMLATIAMEHLEEISENHLLDDTNAVRDLSPYMLSKCCSMLLEVRRLLETTTQKAVESSTGLDECESLLSKWPFCRNQNCSAEFNCHFETKANADAVMNEEFERLDGEWICHIVASD</sequence>
<dbReference type="SMART" id="SM00225">
    <property type="entry name" value="BTB"/>
    <property type="match status" value="1"/>
</dbReference>
<feature type="region of interest" description="Disordered" evidence="1">
    <location>
        <begin position="462"/>
        <end position="493"/>
    </location>
</feature>
<keyword evidence="4" id="KW-1185">Reference proteome</keyword>
<dbReference type="Proteomes" id="UP000286045">
    <property type="component" value="Unassembled WGS sequence"/>
</dbReference>
<proteinExistence type="predicted"/>